<evidence type="ECO:0000256" key="3">
    <source>
        <dbReference type="ARBA" id="ARBA00022490"/>
    </source>
</evidence>
<keyword evidence="4" id="KW-0143">Chaperone</keyword>
<evidence type="ECO:0000256" key="1">
    <source>
        <dbReference type="ARBA" id="ARBA00004496"/>
    </source>
</evidence>
<dbReference type="Pfam" id="PF14011">
    <property type="entry name" value="ESX-1_EspG"/>
    <property type="match status" value="1"/>
</dbReference>
<comment type="caution">
    <text evidence="5">The sequence shown here is derived from an EMBL/GenBank/DDBJ whole genome shotgun (WGS) entry which is preliminary data.</text>
</comment>
<accession>A0A563EV18</accession>
<keyword evidence="6" id="KW-1185">Reference proteome</keyword>
<proteinExistence type="inferred from homology"/>
<reference evidence="5 6" key="1">
    <citation type="submission" date="2019-07" db="EMBL/GenBank/DDBJ databases">
        <title>Lentzea xizangensis sp. nov., isolated from Qinghai-Tibetan Plateau Soils.</title>
        <authorList>
            <person name="Huang J."/>
        </authorList>
    </citation>
    <scope>NUCLEOTIDE SEQUENCE [LARGE SCALE GENOMIC DNA]</scope>
    <source>
        <strain evidence="5 6">FXJ1.1311</strain>
    </source>
</reference>
<dbReference type="RefSeq" id="WP_146352413.1">
    <property type="nucleotide sequence ID" value="NZ_VOBR01000008.1"/>
</dbReference>
<protein>
    <submittedName>
        <fullName evidence="5">ESX secretion-associated protein EspG</fullName>
    </submittedName>
</protein>
<dbReference type="AlphaFoldDB" id="A0A563EV18"/>
<dbReference type="OrthoDB" id="3679349at2"/>
<comment type="subcellular location">
    <subcellularLocation>
        <location evidence="1">Cytoplasm</location>
    </subcellularLocation>
</comment>
<gene>
    <name evidence="5" type="ORF">FKR81_15355</name>
</gene>
<evidence type="ECO:0000256" key="4">
    <source>
        <dbReference type="ARBA" id="ARBA00023186"/>
    </source>
</evidence>
<evidence type="ECO:0000256" key="2">
    <source>
        <dbReference type="ARBA" id="ARBA00006411"/>
    </source>
</evidence>
<name>A0A563EV18_9PSEU</name>
<evidence type="ECO:0000313" key="5">
    <source>
        <dbReference type="EMBL" id="TWP51567.1"/>
    </source>
</evidence>
<sequence>MSESDRGFKLSTREFFLLWQAVHGEEREVPLGTPHFGRTRAARQRMVEETSQELYRRGLGTITRPDPDLRALVSGLAEFEKALEIVFFKGTDMARGLATAGWSGTFAARVGDDVHLRSFRATALASATVASLPALQAGNGRAVNVRWDDYVRAGEAGEREGVPGFMEVLRYAGIREPEAYTLMRAVTNRIGGGQLGLTARNRDGNARPTGRTVSWLDTREGRYLVRQADGWLVLAPTDQARLTGAVDELLSTN</sequence>
<comment type="similarity">
    <text evidence="2">Belongs to the EspG family.</text>
</comment>
<dbReference type="InterPro" id="IPR025734">
    <property type="entry name" value="EspG"/>
</dbReference>
<dbReference type="Proteomes" id="UP000316639">
    <property type="component" value="Unassembled WGS sequence"/>
</dbReference>
<organism evidence="5 6">
    <name type="scientific">Lentzea tibetensis</name>
    <dbReference type="NCBI Taxonomy" id="2591470"/>
    <lineage>
        <taxon>Bacteria</taxon>
        <taxon>Bacillati</taxon>
        <taxon>Actinomycetota</taxon>
        <taxon>Actinomycetes</taxon>
        <taxon>Pseudonocardiales</taxon>
        <taxon>Pseudonocardiaceae</taxon>
        <taxon>Lentzea</taxon>
    </lineage>
</organism>
<keyword evidence="3" id="KW-0963">Cytoplasm</keyword>
<dbReference type="EMBL" id="VOBR01000008">
    <property type="protein sequence ID" value="TWP51567.1"/>
    <property type="molecule type" value="Genomic_DNA"/>
</dbReference>
<evidence type="ECO:0000313" key="6">
    <source>
        <dbReference type="Proteomes" id="UP000316639"/>
    </source>
</evidence>